<reference evidence="7" key="1">
    <citation type="submission" date="2024-02" db="EMBL/GenBank/DDBJ databases">
        <title>Tomenella chthoni gen. nov. sp. nov., a member of the family Jonesiaceae isolated from bat guano.</title>
        <authorList>
            <person name="Miller S.L."/>
            <person name="King J."/>
            <person name="Sankaranarayanan K."/>
            <person name="Lawson P.A."/>
        </authorList>
    </citation>
    <scope>NUCLEOTIDE SEQUENCE</scope>
    <source>
        <strain evidence="7">BS-20</strain>
    </source>
</reference>
<feature type="transmembrane region" description="Helical" evidence="5">
    <location>
        <begin position="85"/>
        <end position="103"/>
    </location>
</feature>
<dbReference type="AlphaFoldDB" id="A0AAU7DS11"/>
<evidence type="ECO:0000256" key="1">
    <source>
        <dbReference type="ARBA" id="ARBA00004651"/>
    </source>
</evidence>
<dbReference type="InterPro" id="IPR036259">
    <property type="entry name" value="MFS_trans_sf"/>
</dbReference>
<keyword evidence="2 5" id="KW-0812">Transmembrane</keyword>
<feature type="transmembrane region" description="Helical" evidence="5">
    <location>
        <begin position="53"/>
        <end position="73"/>
    </location>
</feature>
<feature type="transmembrane region" description="Helical" evidence="5">
    <location>
        <begin position="238"/>
        <end position="259"/>
    </location>
</feature>
<feature type="transmembrane region" description="Helical" evidence="5">
    <location>
        <begin position="304"/>
        <end position="321"/>
    </location>
</feature>
<evidence type="ECO:0000256" key="3">
    <source>
        <dbReference type="ARBA" id="ARBA00022989"/>
    </source>
</evidence>
<accession>A0AAU7DS11</accession>
<feature type="transmembrane region" description="Helical" evidence="5">
    <location>
        <begin position="390"/>
        <end position="413"/>
    </location>
</feature>
<protein>
    <submittedName>
        <fullName evidence="7">MFS transporter</fullName>
    </submittedName>
</protein>
<feature type="transmembrane region" description="Helical" evidence="5">
    <location>
        <begin position="144"/>
        <end position="162"/>
    </location>
</feature>
<feature type="transmembrane region" description="Helical" evidence="5">
    <location>
        <begin position="327"/>
        <end position="353"/>
    </location>
</feature>
<name>A0AAU7DS11_9MICO</name>
<dbReference type="PANTHER" id="PTHR11360:SF284">
    <property type="entry name" value="EG:103B4.3 PROTEIN-RELATED"/>
    <property type="match status" value="1"/>
</dbReference>
<feature type="domain" description="Major facilitator superfamily (MFS) profile" evidence="6">
    <location>
        <begin position="15"/>
        <end position="416"/>
    </location>
</feature>
<comment type="subcellular location">
    <subcellularLocation>
        <location evidence="1">Cell membrane</location>
        <topology evidence="1">Multi-pass membrane protein</topology>
    </subcellularLocation>
</comment>
<feature type="transmembrane region" description="Helical" evidence="5">
    <location>
        <begin position="12"/>
        <end position="33"/>
    </location>
</feature>
<evidence type="ECO:0000256" key="5">
    <source>
        <dbReference type="SAM" id="Phobius"/>
    </source>
</evidence>
<dbReference type="InterPro" id="IPR020846">
    <property type="entry name" value="MFS_dom"/>
</dbReference>
<dbReference type="InterPro" id="IPR050327">
    <property type="entry name" value="Proton-linked_MCT"/>
</dbReference>
<feature type="transmembrane region" description="Helical" evidence="5">
    <location>
        <begin position="174"/>
        <end position="194"/>
    </location>
</feature>
<sequence length="429" mass="45480">MTLEATRQKGKIHYAWWILVAISIIVGIGKGVLNNTAGLFLSPVSQDLGIGMGTLSLYFSISAVATMIFLPIGGKLMAKYDPRQIIVGAIILQAGSFALFGLMSSVWGWYLLAVPLSTGGTVIGVIVGPVLINQWFRKKNGLALGVLSAAGGLFGAIAQPVVAKLIANSGWQTAYITVGVASMAIVIPVALVLLKRSPEAHGVQPFGADEVITGEPAQTQGAKQDGIEVAVARKSVPFYMLVTFFFFVTSISSFSMHIPKHLENIGYDIEFAGSVMSKYMLGVLFGSLVLGYLVDVLNAKRTAILTMSLGMLAIGLIIYTTSNTLVISLAVALFGLISASIGIVAPALVTALFGKRDYAQVYSTASMGLAISSIVAIPAYGFIYDITKSYVPVLWAIIAMLALNIVCVLIAFANQKKMVSRGLWIKENA</sequence>
<dbReference type="EMBL" id="CP146203">
    <property type="protein sequence ID" value="XBH20470.1"/>
    <property type="molecule type" value="Genomic_DNA"/>
</dbReference>
<gene>
    <name evidence="7" type="ORF">V5R04_09445</name>
</gene>
<evidence type="ECO:0000259" key="6">
    <source>
        <dbReference type="PROSITE" id="PS50850"/>
    </source>
</evidence>
<feature type="transmembrane region" description="Helical" evidence="5">
    <location>
        <begin position="365"/>
        <end position="384"/>
    </location>
</feature>
<evidence type="ECO:0000256" key="2">
    <source>
        <dbReference type="ARBA" id="ARBA00022692"/>
    </source>
</evidence>
<dbReference type="InterPro" id="IPR011701">
    <property type="entry name" value="MFS"/>
</dbReference>
<keyword evidence="4 5" id="KW-0472">Membrane</keyword>
<dbReference type="Gene3D" id="1.20.1250.20">
    <property type="entry name" value="MFS general substrate transporter like domains"/>
    <property type="match status" value="2"/>
</dbReference>
<dbReference type="GO" id="GO:0022857">
    <property type="term" value="F:transmembrane transporter activity"/>
    <property type="evidence" value="ECO:0007669"/>
    <property type="project" value="InterPro"/>
</dbReference>
<dbReference type="GO" id="GO:0005886">
    <property type="term" value="C:plasma membrane"/>
    <property type="evidence" value="ECO:0007669"/>
    <property type="project" value="UniProtKB-SubCell"/>
</dbReference>
<proteinExistence type="predicted"/>
<dbReference type="PANTHER" id="PTHR11360">
    <property type="entry name" value="MONOCARBOXYLATE TRANSPORTER"/>
    <property type="match status" value="1"/>
</dbReference>
<feature type="transmembrane region" description="Helical" evidence="5">
    <location>
        <begin position="109"/>
        <end position="132"/>
    </location>
</feature>
<feature type="transmembrane region" description="Helical" evidence="5">
    <location>
        <begin position="279"/>
        <end position="297"/>
    </location>
</feature>
<dbReference type="SUPFAM" id="SSF103473">
    <property type="entry name" value="MFS general substrate transporter"/>
    <property type="match status" value="1"/>
</dbReference>
<dbReference type="Pfam" id="PF07690">
    <property type="entry name" value="MFS_1"/>
    <property type="match status" value="1"/>
</dbReference>
<dbReference type="PROSITE" id="PS50850">
    <property type="entry name" value="MFS"/>
    <property type="match status" value="1"/>
</dbReference>
<keyword evidence="3 5" id="KW-1133">Transmembrane helix</keyword>
<organism evidence="7">
    <name type="scientific">Jonesiaceae bacterium BS-20</name>
    <dbReference type="NCBI Taxonomy" id="3120821"/>
    <lineage>
        <taxon>Bacteria</taxon>
        <taxon>Bacillati</taxon>
        <taxon>Actinomycetota</taxon>
        <taxon>Actinomycetes</taxon>
        <taxon>Micrococcales</taxon>
        <taxon>Jonesiaceae</taxon>
    </lineage>
</organism>
<evidence type="ECO:0000256" key="4">
    <source>
        <dbReference type="ARBA" id="ARBA00023136"/>
    </source>
</evidence>
<evidence type="ECO:0000313" key="7">
    <source>
        <dbReference type="EMBL" id="XBH20470.1"/>
    </source>
</evidence>